<evidence type="ECO:0000256" key="4">
    <source>
        <dbReference type="ARBA" id="ARBA00023136"/>
    </source>
</evidence>
<feature type="domain" description="DUF202" evidence="6">
    <location>
        <begin position="18"/>
        <end position="79"/>
    </location>
</feature>
<dbReference type="InterPro" id="IPR003807">
    <property type="entry name" value="DUF202"/>
</dbReference>
<keyword evidence="4 5" id="KW-0472">Membrane</keyword>
<proteinExistence type="predicted"/>
<reference evidence="7 8" key="1">
    <citation type="submission" date="2019-04" db="EMBL/GenBank/DDBJ databases">
        <title>Sphingobacterium olei sp. nov., isolated from oil-contaminated soil.</title>
        <authorList>
            <person name="Liu B."/>
        </authorList>
    </citation>
    <scope>NUCLEOTIDE SEQUENCE [LARGE SCALE GENOMIC DNA]</scope>
    <source>
        <strain evidence="7 8">HAL-9</strain>
    </source>
</reference>
<evidence type="ECO:0000259" key="6">
    <source>
        <dbReference type="Pfam" id="PF02656"/>
    </source>
</evidence>
<evidence type="ECO:0000256" key="2">
    <source>
        <dbReference type="ARBA" id="ARBA00022692"/>
    </source>
</evidence>
<evidence type="ECO:0000256" key="1">
    <source>
        <dbReference type="ARBA" id="ARBA00004127"/>
    </source>
</evidence>
<comment type="caution">
    <text evidence="7">The sequence shown here is derived from an EMBL/GenBank/DDBJ whole genome shotgun (WGS) entry which is preliminary data.</text>
</comment>
<dbReference type="GO" id="GO:0012505">
    <property type="term" value="C:endomembrane system"/>
    <property type="evidence" value="ECO:0007669"/>
    <property type="project" value="UniProtKB-SubCell"/>
</dbReference>
<dbReference type="Pfam" id="PF02656">
    <property type="entry name" value="DUF202"/>
    <property type="match status" value="1"/>
</dbReference>
<feature type="transmembrane region" description="Helical" evidence="5">
    <location>
        <begin position="21"/>
        <end position="44"/>
    </location>
</feature>
<dbReference type="OrthoDB" id="965828at2"/>
<feature type="transmembrane region" description="Helical" evidence="5">
    <location>
        <begin position="56"/>
        <end position="76"/>
    </location>
</feature>
<organism evidence="7 8">
    <name type="scientific">Sphingobacterium olei</name>
    <dbReference type="NCBI Taxonomy" id="2571155"/>
    <lineage>
        <taxon>Bacteria</taxon>
        <taxon>Pseudomonadati</taxon>
        <taxon>Bacteroidota</taxon>
        <taxon>Sphingobacteriia</taxon>
        <taxon>Sphingobacteriales</taxon>
        <taxon>Sphingobacteriaceae</taxon>
        <taxon>Sphingobacterium</taxon>
    </lineage>
</organism>
<evidence type="ECO:0000256" key="3">
    <source>
        <dbReference type="ARBA" id="ARBA00022989"/>
    </source>
</evidence>
<sequence>MTPMNKDLILRERLAIQRTHLANQTTCLAFLRTAMYFFVAGLSIDSFFSFSESHFTMWLFFTVSIVLITYGIFNFWKNRAKILSSERHIGDFKTAYMDES</sequence>
<evidence type="ECO:0000313" key="8">
    <source>
        <dbReference type="Proteomes" id="UP000306808"/>
    </source>
</evidence>
<name>A0A4U0NYJ6_9SPHI</name>
<protein>
    <submittedName>
        <fullName evidence="7">DUF202 domain-containing protein</fullName>
    </submittedName>
</protein>
<accession>A0A4U0NYJ6</accession>
<evidence type="ECO:0000313" key="7">
    <source>
        <dbReference type="EMBL" id="TJZ59941.1"/>
    </source>
</evidence>
<keyword evidence="2 5" id="KW-0812">Transmembrane</keyword>
<dbReference type="Proteomes" id="UP000306808">
    <property type="component" value="Unassembled WGS sequence"/>
</dbReference>
<comment type="subcellular location">
    <subcellularLocation>
        <location evidence="1">Endomembrane system</location>
        <topology evidence="1">Multi-pass membrane protein</topology>
    </subcellularLocation>
</comment>
<dbReference type="AlphaFoldDB" id="A0A4U0NYJ6"/>
<evidence type="ECO:0000256" key="5">
    <source>
        <dbReference type="SAM" id="Phobius"/>
    </source>
</evidence>
<keyword evidence="8" id="KW-1185">Reference proteome</keyword>
<dbReference type="EMBL" id="SUME01000005">
    <property type="protein sequence ID" value="TJZ59941.1"/>
    <property type="molecule type" value="Genomic_DNA"/>
</dbReference>
<keyword evidence="3 5" id="KW-1133">Transmembrane helix</keyword>
<gene>
    <name evidence="7" type="ORF">FAZ15_13705</name>
</gene>